<accession>A0AAD7E699</accession>
<protein>
    <submittedName>
        <fullName evidence="3">Uncharacterized protein</fullName>
    </submittedName>
</protein>
<proteinExistence type="predicted"/>
<feature type="region of interest" description="Disordered" evidence="1">
    <location>
        <begin position="25"/>
        <end position="45"/>
    </location>
</feature>
<dbReference type="AlphaFoldDB" id="A0AAD7E699"/>
<evidence type="ECO:0000313" key="3">
    <source>
        <dbReference type="EMBL" id="KAJ7300472.1"/>
    </source>
</evidence>
<reference evidence="3" key="1">
    <citation type="submission" date="2023-03" db="EMBL/GenBank/DDBJ databases">
        <title>Massive genome expansion in bonnet fungi (Mycena s.s.) driven by repeated elements and novel gene families across ecological guilds.</title>
        <authorList>
            <consortium name="Lawrence Berkeley National Laboratory"/>
            <person name="Harder C.B."/>
            <person name="Miyauchi S."/>
            <person name="Viragh M."/>
            <person name="Kuo A."/>
            <person name="Thoen E."/>
            <person name="Andreopoulos B."/>
            <person name="Lu D."/>
            <person name="Skrede I."/>
            <person name="Drula E."/>
            <person name="Henrissat B."/>
            <person name="Morin E."/>
            <person name="Kohler A."/>
            <person name="Barry K."/>
            <person name="LaButti K."/>
            <person name="Morin E."/>
            <person name="Salamov A."/>
            <person name="Lipzen A."/>
            <person name="Mereny Z."/>
            <person name="Hegedus B."/>
            <person name="Baldrian P."/>
            <person name="Stursova M."/>
            <person name="Weitz H."/>
            <person name="Taylor A."/>
            <person name="Grigoriev I.V."/>
            <person name="Nagy L.G."/>
            <person name="Martin F."/>
            <person name="Kauserud H."/>
        </authorList>
    </citation>
    <scope>NUCLEOTIDE SEQUENCE</scope>
    <source>
        <strain evidence="3">CBHHK002</strain>
    </source>
</reference>
<dbReference type="Proteomes" id="UP001218218">
    <property type="component" value="Unassembled WGS sequence"/>
</dbReference>
<evidence type="ECO:0000256" key="2">
    <source>
        <dbReference type="SAM" id="Phobius"/>
    </source>
</evidence>
<sequence length="156" mass="17026">MSSRSLPSSTHPCIHSGCGAVPFSSHSPSPSLTRPHSLSPSGSQSTSHATILLSCLSLANEESQYPRIHVQLREGVLARPPSTCLHNIHRHRFGLPFLSWTDIHRRPRFMYQSTFNILAYLYSLSTVVSLDAFVLSTAVVAGALSYPECFCVAKGC</sequence>
<feature type="transmembrane region" description="Helical" evidence="2">
    <location>
        <begin position="115"/>
        <end position="144"/>
    </location>
</feature>
<organism evidence="3 4">
    <name type="scientific">Mycena albidolilacea</name>
    <dbReference type="NCBI Taxonomy" id="1033008"/>
    <lineage>
        <taxon>Eukaryota</taxon>
        <taxon>Fungi</taxon>
        <taxon>Dikarya</taxon>
        <taxon>Basidiomycota</taxon>
        <taxon>Agaricomycotina</taxon>
        <taxon>Agaricomycetes</taxon>
        <taxon>Agaricomycetidae</taxon>
        <taxon>Agaricales</taxon>
        <taxon>Marasmiineae</taxon>
        <taxon>Mycenaceae</taxon>
        <taxon>Mycena</taxon>
    </lineage>
</organism>
<evidence type="ECO:0000256" key="1">
    <source>
        <dbReference type="SAM" id="MobiDB-lite"/>
    </source>
</evidence>
<keyword evidence="2" id="KW-1133">Transmembrane helix</keyword>
<gene>
    <name evidence="3" type="ORF">DFH08DRAFT_979635</name>
</gene>
<keyword evidence="2" id="KW-0472">Membrane</keyword>
<keyword evidence="2" id="KW-0812">Transmembrane</keyword>
<comment type="caution">
    <text evidence="3">The sequence shown here is derived from an EMBL/GenBank/DDBJ whole genome shotgun (WGS) entry which is preliminary data.</text>
</comment>
<keyword evidence="4" id="KW-1185">Reference proteome</keyword>
<name>A0AAD7E699_9AGAR</name>
<evidence type="ECO:0000313" key="4">
    <source>
        <dbReference type="Proteomes" id="UP001218218"/>
    </source>
</evidence>
<dbReference type="EMBL" id="JARIHO010000166">
    <property type="protein sequence ID" value="KAJ7300472.1"/>
    <property type="molecule type" value="Genomic_DNA"/>
</dbReference>